<keyword evidence="5 9" id="KW-0812">Transmembrane</keyword>
<keyword evidence="6 9" id="KW-1133">Transmembrane helix</keyword>
<evidence type="ECO:0000256" key="5">
    <source>
        <dbReference type="ARBA" id="ARBA00022692"/>
    </source>
</evidence>
<gene>
    <name evidence="11" type="ORF">SAMN05421757_105149</name>
</gene>
<accession>A0A239J824</accession>
<evidence type="ECO:0000256" key="9">
    <source>
        <dbReference type="RuleBase" id="RU369079"/>
    </source>
</evidence>
<dbReference type="GO" id="GO:0022857">
    <property type="term" value="F:transmembrane transporter activity"/>
    <property type="evidence" value="ECO:0007669"/>
    <property type="project" value="UniProtKB-UniRule"/>
</dbReference>
<feature type="transmembrane region" description="Helical" evidence="9">
    <location>
        <begin position="136"/>
        <end position="156"/>
    </location>
</feature>
<evidence type="ECO:0000313" key="11">
    <source>
        <dbReference type="EMBL" id="SNT01990.1"/>
    </source>
</evidence>
<comment type="similarity">
    <text evidence="8 9">Belongs to the TRAP transporter small permease family.</text>
</comment>
<organism evidence="11 12">
    <name type="scientific">Tropicimonas sediminicola</name>
    <dbReference type="NCBI Taxonomy" id="1031541"/>
    <lineage>
        <taxon>Bacteria</taxon>
        <taxon>Pseudomonadati</taxon>
        <taxon>Pseudomonadota</taxon>
        <taxon>Alphaproteobacteria</taxon>
        <taxon>Rhodobacterales</taxon>
        <taxon>Roseobacteraceae</taxon>
        <taxon>Tropicimonas</taxon>
    </lineage>
</organism>
<evidence type="ECO:0000256" key="4">
    <source>
        <dbReference type="ARBA" id="ARBA00022519"/>
    </source>
</evidence>
<dbReference type="GO" id="GO:0015740">
    <property type="term" value="P:C4-dicarboxylate transport"/>
    <property type="evidence" value="ECO:0007669"/>
    <property type="project" value="TreeGrafter"/>
</dbReference>
<dbReference type="OrthoDB" id="7843894at2"/>
<evidence type="ECO:0000256" key="6">
    <source>
        <dbReference type="ARBA" id="ARBA00022989"/>
    </source>
</evidence>
<dbReference type="AlphaFoldDB" id="A0A239J824"/>
<comment type="function">
    <text evidence="9">Part of the tripartite ATP-independent periplasmic (TRAP) transport system.</text>
</comment>
<keyword evidence="3" id="KW-1003">Cell membrane</keyword>
<dbReference type="InterPro" id="IPR007387">
    <property type="entry name" value="TRAP_DctQ"/>
</dbReference>
<evidence type="ECO:0000313" key="12">
    <source>
        <dbReference type="Proteomes" id="UP000198426"/>
    </source>
</evidence>
<evidence type="ECO:0000256" key="2">
    <source>
        <dbReference type="ARBA" id="ARBA00022448"/>
    </source>
</evidence>
<evidence type="ECO:0000256" key="7">
    <source>
        <dbReference type="ARBA" id="ARBA00023136"/>
    </source>
</evidence>
<keyword evidence="2 9" id="KW-0813">Transport</keyword>
<keyword evidence="4 9" id="KW-0997">Cell inner membrane</keyword>
<feature type="domain" description="Tripartite ATP-independent periplasmic transporters DctQ component" evidence="10">
    <location>
        <begin position="27"/>
        <end position="154"/>
    </location>
</feature>
<evidence type="ECO:0000256" key="3">
    <source>
        <dbReference type="ARBA" id="ARBA00022475"/>
    </source>
</evidence>
<comment type="subcellular location">
    <subcellularLocation>
        <location evidence="1 9">Cell inner membrane</location>
        <topology evidence="1 9">Multi-pass membrane protein</topology>
    </subcellularLocation>
</comment>
<sequence>MLEKLDKALMRVEYLTAWLGGLTIFVIMLLVTTEVLMRRLFNAPIQGQIDFIQMAMVTFSVLCISYCYRQAGHIRMDMLQKMARGRMGWATHLFATIVALFVVLAILPGTWAHFMRAWELGDTTIGVGLPTWPSKLAVPVGLGILAARLMLELWVFGRLILNDKLKPIGVPEPPDPLEDMDA</sequence>
<dbReference type="PANTHER" id="PTHR35011:SF10">
    <property type="entry name" value="TRAP TRANSPORTER SMALL PERMEASE PROTEIN"/>
    <property type="match status" value="1"/>
</dbReference>
<comment type="subunit">
    <text evidence="9">The complex comprises the extracytoplasmic solute receptor protein and the two transmembrane proteins.</text>
</comment>
<feature type="transmembrane region" description="Helical" evidence="9">
    <location>
        <begin position="51"/>
        <end position="68"/>
    </location>
</feature>
<name>A0A239J824_9RHOB</name>
<dbReference type="EMBL" id="FZOY01000005">
    <property type="protein sequence ID" value="SNT01990.1"/>
    <property type="molecule type" value="Genomic_DNA"/>
</dbReference>
<evidence type="ECO:0000256" key="1">
    <source>
        <dbReference type="ARBA" id="ARBA00004429"/>
    </source>
</evidence>
<protein>
    <recommendedName>
        <fullName evidence="9">TRAP transporter small permease protein</fullName>
    </recommendedName>
</protein>
<dbReference type="Pfam" id="PF04290">
    <property type="entry name" value="DctQ"/>
    <property type="match status" value="1"/>
</dbReference>
<feature type="transmembrane region" description="Helical" evidence="9">
    <location>
        <begin position="89"/>
        <end position="111"/>
    </location>
</feature>
<evidence type="ECO:0000259" key="10">
    <source>
        <dbReference type="Pfam" id="PF04290"/>
    </source>
</evidence>
<feature type="transmembrane region" description="Helical" evidence="9">
    <location>
        <begin position="12"/>
        <end position="31"/>
    </location>
</feature>
<evidence type="ECO:0000256" key="8">
    <source>
        <dbReference type="ARBA" id="ARBA00038436"/>
    </source>
</evidence>
<dbReference type="InterPro" id="IPR055348">
    <property type="entry name" value="DctQ"/>
</dbReference>
<keyword evidence="7 9" id="KW-0472">Membrane</keyword>
<dbReference type="RefSeq" id="WP_089233729.1">
    <property type="nucleotide sequence ID" value="NZ_FZOY01000005.1"/>
</dbReference>
<dbReference type="PANTHER" id="PTHR35011">
    <property type="entry name" value="2,3-DIKETO-L-GULONATE TRAP TRANSPORTER SMALL PERMEASE PROTEIN YIAM"/>
    <property type="match status" value="1"/>
</dbReference>
<keyword evidence="12" id="KW-1185">Reference proteome</keyword>
<reference evidence="11 12" key="1">
    <citation type="submission" date="2017-06" db="EMBL/GenBank/DDBJ databases">
        <authorList>
            <person name="Kim H.J."/>
            <person name="Triplett B.A."/>
        </authorList>
    </citation>
    <scope>NUCLEOTIDE SEQUENCE [LARGE SCALE GENOMIC DNA]</scope>
    <source>
        <strain evidence="11 12">DSM 29339</strain>
    </source>
</reference>
<proteinExistence type="inferred from homology"/>
<dbReference type="GO" id="GO:0005886">
    <property type="term" value="C:plasma membrane"/>
    <property type="evidence" value="ECO:0007669"/>
    <property type="project" value="UniProtKB-SubCell"/>
</dbReference>
<dbReference type="Proteomes" id="UP000198426">
    <property type="component" value="Unassembled WGS sequence"/>
</dbReference>